<evidence type="ECO:0000256" key="9">
    <source>
        <dbReference type="ARBA" id="ARBA00047984"/>
    </source>
</evidence>
<protein>
    <recommendedName>
        <fullName evidence="3">RNA helicase</fullName>
        <ecNumber evidence="3">3.6.4.13</ecNumber>
    </recommendedName>
</protein>
<evidence type="ECO:0000256" key="4">
    <source>
        <dbReference type="ARBA" id="ARBA00022490"/>
    </source>
</evidence>
<evidence type="ECO:0000256" key="1">
    <source>
        <dbReference type="ARBA" id="ARBA00004496"/>
    </source>
</evidence>
<dbReference type="EC" id="3.6.4.13" evidence="3"/>
<dbReference type="InterPro" id="IPR027417">
    <property type="entry name" value="P-loop_NTPase"/>
</dbReference>
<dbReference type="AlphaFoldDB" id="A0A8C7ZYV8"/>
<dbReference type="GO" id="GO:0005737">
    <property type="term" value="C:cytoplasm"/>
    <property type="evidence" value="ECO:0007669"/>
    <property type="project" value="UniProtKB-SubCell"/>
</dbReference>
<evidence type="ECO:0000256" key="8">
    <source>
        <dbReference type="ARBA" id="ARBA00022840"/>
    </source>
</evidence>
<feature type="domain" description="DNA2/NAM7 helicase helicase" evidence="11">
    <location>
        <begin position="708"/>
        <end position="777"/>
    </location>
</feature>
<sequence>MIDDTIYFTSKEVLGGVPLKEGDLVNCIAIRCGAEEGWKAVRVEKCVDGWEDDGRGCSEADTMQLQPLIGTVTSFDGDFGYVNESTYFSQHSLSDGYIPMKGDWVQVKYFINPTKWTTQAHSVAPLRYSRLDQVRVTSMYGNKGVVEDSVFFTLDSLLMPAFYQPRPGDLVNLVMVESSQSLYCWRALCSMSPVVDGELQGVLQNIEGLDISDYGQFGCLMMGEKRALVFWIQNLGSEIHTLKCCGFAGWDSEEQFMLGAVSKSTAESQRPRPVQEESSESLGKHSDGNMKEAEEELDAKDKIHPGVERGQDFNMEILPGERVSIIINCQAKSLGSCAELLLLRFSSFTIGRRLEVRVCSEDENLLKPRGPFVVSDKRLQEPTAFQVITVSAPRDTQRFSKRRLPNFTPAYPVPQALRDCVERSGDVLVIKPCLGEVLSPSNMQSRFSTLLWLEELHAEKEMKEFSIVGALLRKGAVHLHLEVLGLSEGRPHLNIGDKITLKKPQTNGVVIEYTSYVTEIDEEEVSLRVNTDFQRSYLGEPLDNQSNICNFWFCDTSCCKLNFSFLFGCLVLFPSRVILQTPQWNGQWLKDVDQIKTIKNAEREAVKRILAGECRPTPYVLFGPPGTGKTITLIEVILQVYHFLPNSRILVCTPSNSAADLICTRLHYSGFLENGSLARVNAFSRDNEVVILRPYAKAGEDIRHAAFHRIVVSTCSSAGMFHNIGIRVGQFSHLFLDEAGQATEPESMIPISLISEKDGQIVLAGDPCQLGPVVKSEVASVFGLGVSLLERLMTNPLYSRQDSGYDPKLVTKLIYNYRSHEVLLSLPSKLFYNGELSFQAPRSVVDSLSEWNSLPKKGFPLLFHGVRGTEMREGSNPSWFNPVEAVQVMMYCCQLAKKLYKPVNAADIGIIAPYRKQEISSLHFDKNEGTAVQL</sequence>
<evidence type="ECO:0000256" key="6">
    <source>
        <dbReference type="ARBA" id="ARBA00022801"/>
    </source>
</evidence>
<feature type="region of interest" description="Disordered" evidence="10">
    <location>
        <begin position="261"/>
        <end position="296"/>
    </location>
</feature>
<dbReference type="InterPro" id="IPR041679">
    <property type="entry name" value="DNA2/NAM7-like_C"/>
</dbReference>
<dbReference type="Ensembl" id="ENSOSIT00000052267.1">
    <property type="protein sequence ID" value="ENSOSIP00000049757.1"/>
    <property type="gene ID" value="ENSOSIG00000023267.1"/>
</dbReference>
<dbReference type="InterPro" id="IPR047187">
    <property type="entry name" value="SF1_C_Upf1"/>
</dbReference>
<dbReference type="Gene3D" id="3.40.50.300">
    <property type="entry name" value="P-loop containing nucleotide triphosphate hydrolases"/>
    <property type="match status" value="2"/>
</dbReference>
<keyword evidence="8" id="KW-0067">ATP-binding</keyword>
<evidence type="ECO:0000259" key="13">
    <source>
        <dbReference type="Pfam" id="PF21634"/>
    </source>
</evidence>
<evidence type="ECO:0000259" key="12">
    <source>
        <dbReference type="Pfam" id="PF13087"/>
    </source>
</evidence>
<feature type="domain" description="DNA2/NAM7 helicase helicase" evidence="11">
    <location>
        <begin position="602"/>
        <end position="680"/>
    </location>
</feature>
<feature type="compositionally biased region" description="Basic and acidic residues" evidence="10">
    <location>
        <begin position="282"/>
        <end position="292"/>
    </location>
</feature>
<evidence type="ECO:0000259" key="11">
    <source>
        <dbReference type="Pfam" id="PF13086"/>
    </source>
</evidence>
<dbReference type="Pfam" id="PF21634">
    <property type="entry name" value="MOV-10_beta-barrel"/>
    <property type="match status" value="1"/>
</dbReference>
<dbReference type="PANTHER" id="PTHR45418:SF1">
    <property type="entry name" value="CANCER_TESTIS ANTIGEN 55"/>
    <property type="match status" value="1"/>
</dbReference>
<reference evidence="14" key="1">
    <citation type="submission" date="2025-08" db="UniProtKB">
        <authorList>
            <consortium name="Ensembl"/>
        </authorList>
    </citation>
    <scope>IDENTIFICATION</scope>
</reference>
<evidence type="ECO:0000256" key="3">
    <source>
        <dbReference type="ARBA" id="ARBA00012552"/>
    </source>
</evidence>
<dbReference type="InterPro" id="IPR049080">
    <property type="entry name" value="MOV-10-like_beta-barrel"/>
</dbReference>
<evidence type="ECO:0000256" key="5">
    <source>
        <dbReference type="ARBA" id="ARBA00022741"/>
    </source>
</evidence>
<keyword evidence="7" id="KW-0347">Helicase</keyword>
<dbReference type="GO" id="GO:0005524">
    <property type="term" value="F:ATP binding"/>
    <property type="evidence" value="ECO:0007669"/>
    <property type="project" value="UniProtKB-KW"/>
</dbReference>
<name>A0A8C7ZYV8_9TELE</name>
<proteinExistence type="inferred from homology"/>
<accession>A0A8C7ZYV8</accession>
<comment type="similarity">
    <text evidence="2">Belongs to the DNA2/NAM7 helicase family. SDE3 subfamily.</text>
</comment>
<dbReference type="Pfam" id="PF13086">
    <property type="entry name" value="AAA_11"/>
    <property type="match status" value="2"/>
</dbReference>
<dbReference type="GeneTree" id="ENSGT00940000165903"/>
<feature type="domain" description="Helicase MOV-10-like beta-barrel" evidence="13">
    <location>
        <begin position="473"/>
        <end position="538"/>
    </location>
</feature>
<keyword evidence="5" id="KW-0547">Nucleotide-binding</keyword>
<dbReference type="Pfam" id="PF13087">
    <property type="entry name" value="AAA_12"/>
    <property type="match status" value="1"/>
</dbReference>
<feature type="domain" description="DNA2/NAM7 helicase-like C-terminal" evidence="12">
    <location>
        <begin position="785"/>
        <end position="917"/>
    </location>
</feature>
<evidence type="ECO:0000313" key="14">
    <source>
        <dbReference type="Ensembl" id="ENSOSIP00000049757.1"/>
    </source>
</evidence>
<dbReference type="SUPFAM" id="SSF52540">
    <property type="entry name" value="P-loop containing nucleoside triphosphate hydrolases"/>
    <property type="match status" value="1"/>
</dbReference>
<comment type="subcellular location">
    <subcellularLocation>
        <location evidence="1">Cytoplasm</location>
    </subcellularLocation>
</comment>
<keyword evidence="6" id="KW-0378">Hydrolase</keyword>
<dbReference type="CDD" id="cd18808">
    <property type="entry name" value="SF1_C_Upf1"/>
    <property type="match status" value="1"/>
</dbReference>
<dbReference type="GO" id="GO:0003724">
    <property type="term" value="F:RNA helicase activity"/>
    <property type="evidence" value="ECO:0007669"/>
    <property type="project" value="UniProtKB-EC"/>
</dbReference>
<keyword evidence="15" id="KW-1185">Reference proteome</keyword>
<evidence type="ECO:0000313" key="15">
    <source>
        <dbReference type="Proteomes" id="UP000694383"/>
    </source>
</evidence>
<organism evidence="14 15">
    <name type="scientific">Oryzias sinensis</name>
    <name type="common">Chinese medaka</name>
    <dbReference type="NCBI Taxonomy" id="183150"/>
    <lineage>
        <taxon>Eukaryota</taxon>
        <taxon>Metazoa</taxon>
        <taxon>Chordata</taxon>
        <taxon>Craniata</taxon>
        <taxon>Vertebrata</taxon>
        <taxon>Euteleostomi</taxon>
        <taxon>Actinopterygii</taxon>
        <taxon>Neopterygii</taxon>
        <taxon>Teleostei</taxon>
        <taxon>Neoteleostei</taxon>
        <taxon>Acanthomorphata</taxon>
        <taxon>Ovalentaria</taxon>
        <taxon>Atherinomorphae</taxon>
        <taxon>Beloniformes</taxon>
        <taxon>Adrianichthyidae</taxon>
        <taxon>Oryziinae</taxon>
        <taxon>Oryzias</taxon>
    </lineage>
</organism>
<evidence type="ECO:0000256" key="2">
    <source>
        <dbReference type="ARBA" id="ARBA00005601"/>
    </source>
</evidence>
<comment type="catalytic activity">
    <reaction evidence="9">
        <text>ATP + H2O = ADP + phosphate + H(+)</text>
        <dbReference type="Rhea" id="RHEA:13065"/>
        <dbReference type="ChEBI" id="CHEBI:15377"/>
        <dbReference type="ChEBI" id="CHEBI:15378"/>
        <dbReference type="ChEBI" id="CHEBI:30616"/>
        <dbReference type="ChEBI" id="CHEBI:43474"/>
        <dbReference type="ChEBI" id="CHEBI:456216"/>
        <dbReference type="EC" id="3.6.4.13"/>
    </reaction>
</comment>
<dbReference type="CDD" id="cd18078">
    <property type="entry name" value="DEXXQc_Mov10L1"/>
    <property type="match status" value="1"/>
</dbReference>
<evidence type="ECO:0000256" key="7">
    <source>
        <dbReference type="ARBA" id="ARBA00022806"/>
    </source>
</evidence>
<dbReference type="GO" id="GO:0016787">
    <property type="term" value="F:hydrolase activity"/>
    <property type="evidence" value="ECO:0007669"/>
    <property type="project" value="UniProtKB-KW"/>
</dbReference>
<dbReference type="Proteomes" id="UP000694383">
    <property type="component" value="Unplaced"/>
</dbReference>
<dbReference type="InterPro" id="IPR041677">
    <property type="entry name" value="DNA2/NAM7_AAA_11"/>
</dbReference>
<keyword evidence="4" id="KW-0963">Cytoplasm</keyword>
<reference evidence="14" key="2">
    <citation type="submission" date="2025-09" db="UniProtKB">
        <authorList>
            <consortium name="Ensembl"/>
        </authorList>
    </citation>
    <scope>IDENTIFICATION</scope>
</reference>
<dbReference type="PANTHER" id="PTHR45418">
    <property type="entry name" value="CANCER/TESTIS ANTIGEN 55"/>
    <property type="match status" value="1"/>
</dbReference>
<evidence type="ECO:0000256" key="10">
    <source>
        <dbReference type="SAM" id="MobiDB-lite"/>
    </source>
</evidence>